<dbReference type="EMBL" id="CP020477">
    <property type="protein sequence ID" value="ARM76905.1"/>
    <property type="molecule type" value="Genomic_DNA"/>
</dbReference>
<dbReference type="GeneID" id="41591925"/>
<dbReference type="STRING" id="282676.B6F84_13345"/>
<sequence>MINVGLYYRVKPGHEQDFEKSFEGVVTFLKGHVEGFRDAKLYRSVNDPQEYMIYSEWDSIETFKKFMLSRQFSDTTQYGKTILEGIPRHRIFKEVNEE</sequence>
<dbReference type="Gene3D" id="3.30.70.100">
    <property type="match status" value="1"/>
</dbReference>
<evidence type="ECO:0000259" key="1">
    <source>
        <dbReference type="PROSITE" id="PS51725"/>
    </source>
</evidence>
<feature type="domain" description="ABM" evidence="1">
    <location>
        <begin position="2"/>
        <end position="92"/>
    </location>
</feature>
<keyword evidence="2" id="KW-0560">Oxidoreductase</keyword>
<dbReference type="Pfam" id="PF03992">
    <property type="entry name" value="ABM"/>
    <property type="match status" value="1"/>
</dbReference>
<gene>
    <name evidence="2" type="ORF">B6F84_13345</name>
</gene>
<evidence type="ECO:0000313" key="3">
    <source>
        <dbReference type="Proteomes" id="UP000193404"/>
    </source>
</evidence>
<dbReference type="PROSITE" id="PS51725">
    <property type="entry name" value="ABM"/>
    <property type="match status" value="1"/>
</dbReference>
<dbReference type="InterPro" id="IPR011008">
    <property type="entry name" value="Dimeric_a/b-barrel"/>
</dbReference>
<keyword evidence="3" id="KW-1185">Reference proteome</keyword>
<dbReference type="PANTHER" id="PTHR34474:SF2">
    <property type="entry name" value="SIGNAL TRANSDUCTION PROTEIN TRAP"/>
    <property type="match status" value="1"/>
</dbReference>
<protein>
    <submittedName>
        <fullName evidence="2">Antibiotic biosynthesis monooxygenase</fullName>
    </submittedName>
</protein>
<dbReference type="SUPFAM" id="SSF54909">
    <property type="entry name" value="Dimeric alpha+beta barrel"/>
    <property type="match status" value="1"/>
</dbReference>
<dbReference type="GO" id="GO:0004497">
    <property type="term" value="F:monooxygenase activity"/>
    <property type="evidence" value="ECO:0007669"/>
    <property type="project" value="UniProtKB-KW"/>
</dbReference>
<evidence type="ECO:0000313" key="2">
    <source>
        <dbReference type="EMBL" id="ARM76905.1"/>
    </source>
</evidence>
<name>A0A1W6K342_9CREN</name>
<proteinExistence type="predicted"/>
<dbReference type="RefSeq" id="WP_148692699.1">
    <property type="nucleotide sequence ID" value="NZ_CP020477.1"/>
</dbReference>
<dbReference type="KEGG" id="aman:B6F84_13345"/>
<dbReference type="OrthoDB" id="8690at2157"/>
<dbReference type="InterPro" id="IPR007138">
    <property type="entry name" value="ABM_dom"/>
</dbReference>
<accession>A0A1W6K342</accession>
<dbReference type="InterPro" id="IPR050404">
    <property type="entry name" value="Heme-degrading_MO"/>
</dbReference>
<dbReference type="PANTHER" id="PTHR34474">
    <property type="entry name" value="SIGNAL TRANSDUCTION PROTEIN TRAP"/>
    <property type="match status" value="1"/>
</dbReference>
<organism evidence="2 3">
    <name type="scientific">Acidianus manzaensis</name>
    <dbReference type="NCBI Taxonomy" id="282676"/>
    <lineage>
        <taxon>Archaea</taxon>
        <taxon>Thermoproteota</taxon>
        <taxon>Thermoprotei</taxon>
        <taxon>Sulfolobales</taxon>
        <taxon>Sulfolobaceae</taxon>
        <taxon>Acidianus</taxon>
    </lineage>
</organism>
<keyword evidence="2" id="KW-0503">Monooxygenase</keyword>
<dbReference type="AlphaFoldDB" id="A0A1W6K342"/>
<reference evidence="2 3" key="1">
    <citation type="submission" date="2017-03" db="EMBL/GenBank/DDBJ databases">
        <title>Sulfur activation and transportation mechanism of thermophilic Archaea Acidianus manzaensis YN-25.</title>
        <authorList>
            <person name="Ma Y."/>
            <person name="Yang Y."/>
            <person name="Xia J."/>
        </authorList>
    </citation>
    <scope>NUCLEOTIDE SEQUENCE [LARGE SCALE GENOMIC DNA]</scope>
    <source>
        <strain evidence="2 3">YN-25</strain>
    </source>
</reference>
<dbReference type="Proteomes" id="UP000193404">
    <property type="component" value="Chromosome"/>
</dbReference>